<evidence type="ECO:0000313" key="3">
    <source>
        <dbReference type="Proteomes" id="UP000801492"/>
    </source>
</evidence>
<accession>A0A8K0D9X2</accession>
<protein>
    <submittedName>
        <fullName evidence="2">Uncharacterized protein</fullName>
    </submittedName>
</protein>
<gene>
    <name evidence="2" type="ORF">ILUMI_06818</name>
</gene>
<reference evidence="2" key="1">
    <citation type="submission" date="2019-08" db="EMBL/GenBank/DDBJ databases">
        <title>The genome of the North American firefly Photinus pyralis.</title>
        <authorList>
            <consortium name="Photinus pyralis genome working group"/>
            <person name="Fallon T.R."/>
            <person name="Sander Lower S.E."/>
            <person name="Weng J.-K."/>
        </authorList>
    </citation>
    <scope>NUCLEOTIDE SEQUENCE</scope>
    <source>
        <strain evidence="2">TRF0915ILg1</strain>
        <tissue evidence="2">Whole body</tissue>
    </source>
</reference>
<dbReference type="Proteomes" id="UP000801492">
    <property type="component" value="Unassembled WGS sequence"/>
</dbReference>
<name>A0A8K0D9X2_IGNLU</name>
<keyword evidence="3" id="KW-1185">Reference proteome</keyword>
<organism evidence="2 3">
    <name type="scientific">Ignelater luminosus</name>
    <name type="common">Cucubano</name>
    <name type="synonym">Pyrophorus luminosus</name>
    <dbReference type="NCBI Taxonomy" id="2038154"/>
    <lineage>
        <taxon>Eukaryota</taxon>
        <taxon>Metazoa</taxon>
        <taxon>Ecdysozoa</taxon>
        <taxon>Arthropoda</taxon>
        <taxon>Hexapoda</taxon>
        <taxon>Insecta</taxon>
        <taxon>Pterygota</taxon>
        <taxon>Neoptera</taxon>
        <taxon>Endopterygota</taxon>
        <taxon>Coleoptera</taxon>
        <taxon>Polyphaga</taxon>
        <taxon>Elateriformia</taxon>
        <taxon>Elateroidea</taxon>
        <taxon>Elateridae</taxon>
        <taxon>Agrypninae</taxon>
        <taxon>Pyrophorini</taxon>
        <taxon>Ignelater</taxon>
    </lineage>
</organism>
<dbReference type="EMBL" id="VTPC01002856">
    <property type="protein sequence ID" value="KAF2899358.1"/>
    <property type="molecule type" value="Genomic_DNA"/>
</dbReference>
<comment type="caution">
    <text evidence="2">The sequence shown here is derived from an EMBL/GenBank/DDBJ whole genome shotgun (WGS) entry which is preliminary data.</text>
</comment>
<dbReference type="AlphaFoldDB" id="A0A8K0D9X2"/>
<evidence type="ECO:0000313" key="2">
    <source>
        <dbReference type="EMBL" id="KAF2899358.1"/>
    </source>
</evidence>
<feature type="region of interest" description="Disordered" evidence="1">
    <location>
        <begin position="30"/>
        <end position="65"/>
    </location>
</feature>
<evidence type="ECO:0000256" key="1">
    <source>
        <dbReference type="SAM" id="MobiDB-lite"/>
    </source>
</evidence>
<proteinExistence type="predicted"/>
<feature type="compositionally biased region" description="Basic residues" evidence="1">
    <location>
        <begin position="30"/>
        <end position="46"/>
    </location>
</feature>
<sequence length="350" mass="39141">MPVITLAAKRARRQITGVLFSDKCITKQLKTKRQNNKRRQPSKNQKKASFSSESKEVVLDNSEEEERLSDYENECVGCGEDFRKTSEFSVFCANGGCMKDVRRSAIYKSGGGRPILLKNKKLTDCVKALYKKNLNMSERKAAAILKISPSYLHEVKVNKAEIKSHVCKSVPHYINDQNSRAKTACRKIVEKLAPVRSGKIIIMDDETYCAVDPNDVPDKKCLNTTEACYVVNDEKTAIFLAWLTPIHKEDVDGYALDRNKKELGLVCNPQKQNLSAITQLMFLQYVPVVLPVILTQQNGKSIGYVLYCVINMHKNAKLIPYGPPVDTQYVGRLSGLVGALVTITLPAAVH</sequence>